<organism evidence="2 3">
    <name type="scientific">Halteria grandinella</name>
    <dbReference type="NCBI Taxonomy" id="5974"/>
    <lineage>
        <taxon>Eukaryota</taxon>
        <taxon>Sar</taxon>
        <taxon>Alveolata</taxon>
        <taxon>Ciliophora</taxon>
        <taxon>Intramacronucleata</taxon>
        <taxon>Spirotrichea</taxon>
        <taxon>Stichotrichia</taxon>
        <taxon>Sporadotrichida</taxon>
        <taxon>Halteriidae</taxon>
        <taxon>Halteria</taxon>
    </lineage>
</organism>
<dbReference type="Proteomes" id="UP000785679">
    <property type="component" value="Unassembled WGS sequence"/>
</dbReference>
<dbReference type="AlphaFoldDB" id="A0A8J8P3E6"/>
<evidence type="ECO:0000256" key="1">
    <source>
        <dbReference type="SAM" id="Phobius"/>
    </source>
</evidence>
<comment type="caution">
    <text evidence="2">The sequence shown here is derived from an EMBL/GenBank/DDBJ whole genome shotgun (WGS) entry which is preliminary data.</text>
</comment>
<evidence type="ECO:0000313" key="2">
    <source>
        <dbReference type="EMBL" id="TNV86367.1"/>
    </source>
</evidence>
<keyword evidence="1" id="KW-0472">Membrane</keyword>
<accession>A0A8J8P3E6</accession>
<feature type="transmembrane region" description="Helical" evidence="1">
    <location>
        <begin position="252"/>
        <end position="274"/>
    </location>
</feature>
<feature type="transmembrane region" description="Helical" evidence="1">
    <location>
        <begin position="210"/>
        <end position="232"/>
    </location>
</feature>
<feature type="transmembrane region" description="Helical" evidence="1">
    <location>
        <begin position="62"/>
        <end position="87"/>
    </location>
</feature>
<feature type="transmembrane region" description="Helical" evidence="1">
    <location>
        <begin position="165"/>
        <end position="189"/>
    </location>
</feature>
<sequence>MEEISSSLELDTLKIRVLKNVEEDIALGRAYLYNNTVTTAYIPIQYTESQQEIMTLLERYQYAMGVSLLATGVFFQLFFGFAMDLIWGMMNDMTFIMSLSMISIAIPGITSPIQSFIIQFIYMDYLMTDKWLQPMMARTLSVEDEDDDQPLNTFVDEQGFGSKLLIFNLGSAFVFLIMQVFLLIATGVTSFLKTKWRIANTVHQYLRPKLLWGGTIKFIIQQFQPLFISSVINISAHSNSYVGEGSYGYSMSYILSVLIIGVLAFSIFCFNVILKKRKGQLSQFSPLIEGIKEGTFARYLNPIILLKWAILCLTIVILADYPCLQFQVLMSLSIASNSFQIGFLPQTSKVEQAVDIFNEIMATVYLQALVGIAISTEASDRQTLGLFLLCVMLSTLFINFMKVLILIILKIIWKCRHCNKVKVKVEDFSEITRAQKIALAITNAVKKKPKNIKKKKKKQRKLQDAINGSYYNMANQHRRRQSNKSLAQTRDMSPMSPYFYLEQGI</sequence>
<protein>
    <recommendedName>
        <fullName evidence="4">Transmembrane protein</fullName>
    </recommendedName>
</protein>
<keyword evidence="3" id="KW-1185">Reference proteome</keyword>
<keyword evidence="1" id="KW-0812">Transmembrane</keyword>
<evidence type="ECO:0008006" key="4">
    <source>
        <dbReference type="Google" id="ProtNLM"/>
    </source>
</evidence>
<gene>
    <name evidence="2" type="ORF">FGO68_gene1952</name>
</gene>
<name>A0A8J8P3E6_HALGN</name>
<evidence type="ECO:0000313" key="3">
    <source>
        <dbReference type="Proteomes" id="UP000785679"/>
    </source>
</evidence>
<keyword evidence="1" id="KW-1133">Transmembrane helix</keyword>
<proteinExistence type="predicted"/>
<dbReference type="EMBL" id="RRYP01001132">
    <property type="protein sequence ID" value="TNV86367.1"/>
    <property type="molecule type" value="Genomic_DNA"/>
</dbReference>
<feature type="transmembrane region" description="Helical" evidence="1">
    <location>
        <begin position="386"/>
        <end position="413"/>
    </location>
</feature>
<reference evidence="2" key="1">
    <citation type="submission" date="2019-06" db="EMBL/GenBank/DDBJ databases">
        <authorList>
            <person name="Zheng W."/>
        </authorList>
    </citation>
    <scope>NUCLEOTIDE SEQUENCE</scope>
    <source>
        <strain evidence="2">QDHG01</strain>
    </source>
</reference>
<feature type="transmembrane region" description="Helical" evidence="1">
    <location>
        <begin position="295"/>
        <end position="318"/>
    </location>
</feature>
<feature type="transmembrane region" description="Helical" evidence="1">
    <location>
        <begin position="99"/>
        <end position="122"/>
    </location>
</feature>